<evidence type="ECO:0000256" key="7">
    <source>
        <dbReference type="ARBA" id="ARBA00022723"/>
    </source>
</evidence>
<proteinExistence type="inferred from homology"/>
<dbReference type="PANTHER" id="PTHR35864">
    <property type="entry name" value="ZINC METALLOPROTEASE MJ0611-RELATED"/>
    <property type="match status" value="1"/>
</dbReference>
<evidence type="ECO:0000256" key="2">
    <source>
        <dbReference type="ARBA" id="ARBA00004651"/>
    </source>
</evidence>
<keyword evidence="6 13" id="KW-0812">Transmembrane</keyword>
<evidence type="ECO:0000256" key="3">
    <source>
        <dbReference type="ARBA" id="ARBA00007931"/>
    </source>
</evidence>
<evidence type="ECO:0000256" key="13">
    <source>
        <dbReference type="SAM" id="Phobius"/>
    </source>
</evidence>
<keyword evidence="11" id="KW-0482">Metalloprotease</keyword>
<dbReference type="GO" id="GO:0006508">
    <property type="term" value="P:proteolysis"/>
    <property type="evidence" value="ECO:0007669"/>
    <property type="project" value="UniProtKB-KW"/>
</dbReference>
<keyword evidence="4" id="KW-1003">Cell membrane</keyword>
<comment type="cofactor">
    <cofactor evidence="1">
        <name>Zn(2+)</name>
        <dbReference type="ChEBI" id="CHEBI:29105"/>
    </cofactor>
</comment>
<dbReference type="GO" id="GO:0005886">
    <property type="term" value="C:plasma membrane"/>
    <property type="evidence" value="ECO:0007669"/>
    <property type="project" value="UniProtKB-SubCell"/>
</dbReference>
<reference evidence="15" key="1">
    <citation type="submission" date="2023-07" db="EMBL/GenBank/DDBJ databases">
        <authorList>
            <person name="Haufschild T."/>
            <person name="Kallscheuer N."/>
            <person name="Hammer J."/>
            <person name="Kohn T."/>
            <person name="Kabuu M."/>
            <person name="Jogler M."/>
            <person name="Wohfarth N."/>
            <person name="Heuer A."/>
            <person name="Rohde M."/>
            <person name="van Teeseling M.C.F."/>
            <person name="Jogler C."/>
        </authorList>
    </citation>
    <scope>NUCLEOTIDE SEQUENCE</scope>
    <source>
        <strain evidence="15">Strain 138</strain>
        <strain evidence="16">Strain 318</strain>
    </source>
</reference>
<dbReference type="GO" id="GO:0008237">
    <property type="term" value="F:metallopeptidase activity"/>
    <property type="evidence" value="ECO:0007669"/>
    <property type="project" value="UniProtKB-KW"/>
</dbReference>
<dbReference type="EMBL" id="CP130613">
    <property type="protein sequence ID" value="WKW16132.1"/>
    <property type="molecule type" value="Genomic_DNA"/>
</dbReference>
<evidence type="ECO:0000256" key="8">
    <source>
        <dbReference type="ARBA" id="ARBA00022801"/>
    </source>
</evidence>
<evidence type="ECO:0000313" key="16">
    <source>
        <dbReference type="EMBL" id="WKW16132.1"/>
    </source>
</evidence>
<dbReference type="KEGG" id="pspc:Strain318_002542"/>
<accession>A0AA49JW27</accession>
<evidence type="ECO:0000256" key="6">
    <source>
        <dbReference type="ARBA" id="ARBA00022692"/>
    </source>
</evidence>
<dbReference type="Proteomes" id="UP001229955">
    <property type="component" value="Chromosome"/>
</dbReference>
<feature type="transmembrane region" description="Helical" evidence="13">
    <location>
        <begin position="190"/>
        <end position="212"/>
    </location>
</feature>
<organism evidence="15">
    <name type="scientific">Pseudogemmatithrix spongiicola</name>
    <dbReference type="NCBI Taxonomy" id="3062599"/>
    <lineage>
        <taxon>Bacteria</taxon>
        <taxon>Pseudomonadati</taxon>
        <taxon>Gemmatimonadota</taxon>
        <taxon>Gemmatimonadia</taxon>
        <taxon>Gemmatimonadales</taxon>
        <taxon>Gemmatimonadaceae</taxon>
        <taxon>Pseudogemmatithrix</taxon>
    </lineage>
</organism>
<dbReference type="InterPro" id="IPR052348">
    <property type="entry name" value="Metallopeptidase_M50B"/>
</dbReference>
<evidence type="ECO:0000256" key="12">
    <source>
        <dbReference type="ARBA" id="ARBA00023136"/>
    </source>
</evidence>
<evidence type="ECO:0000313" key="17">
    <source>
        <dbReference type="Proteomes" id="UP001229955"/>
    </source>
</evidence>
<keyword evidence="9" id="KW-0862">Zinc</keyword>
<gene>
    <name evidence="15" type="ORF">Strain138_002542</name>
    <name evidence="16" type="ORF">Strain318_002542</name>
</gene>
<comment type="subcellular location">
    <subcellularLocation>
        <location evidence="2">Cell membrane</location>
        <topology evidence="2">Multi-pass membrane protein</topology>
    </subcellularLocation>
</comment>
<evidence type="ECO:0000256" key="1">
    <source>
        <dbReference type="ARBA" id="ARBA00001947"/>
    </source>
</evidence>
<evidence type="ECO:0000256" key="5">
    <source>
        <dbReference type="ARBA" id="ARBA00022670"/>
    </source>
</evidence>
<dbReference type="RefSeq" id="WP_367886085.1">
    <property type="nucleotide sequence ID" value="NZ_CP130612.1"/>
</dbReference>
<dbReference type="PANTHER" id="PTHR35864:SF1">
    <property type="entry name" value="ZINC METALLOPROTEASE YWHC-RELATED"/>
    <property type="match status" value="1"/>
</dbReference>
<dbReference type="CDD" id="cd06158">
    <property type="entry name" value="S2P-M50_like_1"/>
    <property type="match status" value="1"/>
</dbReference>
<dbReference type="AlphaFoldDB" id="A0AA49JW27"/>
<evidence type="ECO:0000256" key="9">
    <source>
        <dbReference type="ARBA" id="ARBA00022833"/>
    </source>
</evidence>
<evidence type="ECO:0000256" key="4">
    <source>
        <dbReference type="ARBA" id="ARBA00022475"/>
    </source>
</evidence>
<evidence type="ECO:0000259" key="14">
    <source>
        <dbReference type="Pfam" id="PF02163"/>
    </source>
</evidence>
<comment type="similarity">
    <text evidence="3">Belongs to the peptidase M50B family.</text>
</comment>
<evidence type="ECO:0000313" key="15">
    <source>
        <dbReference type="EMBL" id="WKW13225.1"/>
    </source>
</evidence>
<sequence>MSPDIATGLAFFAVFLFSTTLHEAAHAWAALRGGDPTAYHGGQVSLDPIPHMRREPFGMVILPLLTSVTMGWPMGYASAPYDPRWALRYPRRAALMALAGPAANLLIVLLCFAAMRGLAASGTFFPPESVNFGQLTATNAGQTWSTIGHFLSIGFSLNLLLFVFNLLPFPPLDGSAAITLLMTRRMTTRYQMWVWGTPILGFVGIFAAWQLFPPVFGPVFRIAINLIYPGVTYG</sequence>
<feature type="transmembrane region" description="Helical" evidence="13">
    <location>
        <begin position="93"/>
        <end position="115"/>
    </location>
</feature>
<dbReference type="InterPro" id="IPR044537">
    <property type="entry name" value="Rip2-like"/>
</dbReference>
<evidence type="ECO:0000256" key="11">
    <source>
        <dbReference type="ARBA" id="ARBA00023049"/>
    </source>
</evidence>
<feature type="domain" description="Peptidase M50" evidence="14">
    <location>
        <begin position="10"/>
        <end position="191"/>
    </location>
</feature>
<feature type="transmembrane region" description="Helical" evidence="13">
    <location>
        <begin position="147"/>
        <end position="169"/>
    </location>
</feature>
<keyword evidence="8" id="KW-0378">Hydrolase</keyword>
<dbReference type="EMBL" id="CP130612">
    <property type="protein sequence ID" value="WKW13225.1"/>
    <property type="molecule type" value="Genomic_DNA"/>
</dbReference>
<feature type="transmembrane region" description="Helical" evidence="13">
    <location>
        <begin position="57"/>
        <end position="81"/>
    </location>
</feature>
<keyword evidence="12 13" id="KW-0472">Membrane</keyword>
<accession>A0AA49K1N9</accession>
<dbReference type="InterPro" id="IPR008915">
    <property type="entry name" value="Peptidase_M50"/>
</dbReference>
<dbReference type="Pfam" id="PF02163">
    <property type="entry name" value="Peptidase_M50"/>
    <property type="match status" value="1"/>
</dbReference>
<protein>
    <submittedName>
        <fullName evidence="15">Site-2 protease family protein</fullName>
    </submittedName>
</protein>
<name>A0AA49JW27_9BACT</name>
<keyword evidence="7" id="KW-0479">Metal-binding</keyword>
<evidence type="ECO:0000256" key="10">
    <source>
        <dbReference type="ARBA" id="ARBA00022989"/>
    </source>
</evidence>
<keyword evidence="17" id="KW-1185">Reference proteome</keyword>
<keyword evidence="10 13" id="KW-1133">Transmembrane helix</keyword>
<keyword evidence="5 15" id="KW-0645">Protease</keyword>
<dbReference type="GO" id="GO:0046872">
    <property type="term" value="F:metal ion binding"/>
    <property type="evidence" value="ECO:0007669"/>
    <property type="project" value="UniProtKB-KW"/>
</dbReference>